<feature type="binding site" evidence="4">
    <location>
        <position position="61"/>
    </location>
    <ligand>
        <name>Zn(2+)</name>
        <dbReference type="ChEBI" id="CHEBI:29105"/>
    </ligand>
</feature>
<feature type="binding site" evidence="4">
    <location>
        <position position="63"/>
    </location>
    <ligand>
        <name>Zn(2+)</name>
        <dbReference type="ChEBI" id="CHEBI:29105"/>
    </ligand>
</feature>
<gene>
    <name evidence="6" type="primary">triA</name>
    <name evidence="4" type="synonym">mtaD</name>
    <name evidence="6" type="ORF">SPSYN_01491</name>
</gene>
<dbReference type="EC" id="3.5.4.31" evidence="4"/>
<dbReference type="Gene3D" id="2.30.40.10">
    <property type="entry name" value="Urease, subunit C, domain 1"/>
    <property type="match status" value="1"/>
</dbReference>
<feature type="domain" description="Amidohydrolase-related" evidence="5">
    <location>
        <begin position="52"/>
        <end position="410"/>
    </location>
</feature>
<accession>A0A9D2WQP0</accession>
<dbReference type="InterPro" id="IPR050287">
    <property type="entry name" value="MTA/SAH_deaminase"/>
</dbReference>
<organism evidence="6 7">
    <name type="scientific">Sporotomaculum syntrophicum</name>
    <dbReference type="NCBI Taxonomy" id="182264"/>
    <lineage>
        <taxon>Bacteria</taxon>
        <taxon>Bacillati</taxon>
        <taxon>Bacillota</taxon>
        <taxon>Clostridia</taxon>
        <taxon>Eubacteriales</taxon>
        <taxon>Desulfallaceae</taxon>
        <taxon>Sporotomaculum</taxon>
    </lineage>
</organism>
<name>A0A9D2WQP0_9FIRM</name>
<reference evidence="6" key="1">
    <citation type="submission" date="2016-02" db="EMBL/GenBank/DDBJ databases">
        <title>Draft Genome Sequence of Sporotomaculum syntrophicum Strain FB, a Syntrophic Benzoate Degrader.</title>
        <authorList>
            <person name="Nobu M.K."/>
            <person name="Narihiro T."/>
            <person name="Qiu Y.-L."/>
            <person name="Ohashi A."/>
            <person name="Liu W.-T."/>
            <person name="Yuji S."/>
        </authorList>
    </citation>
    <scope>NUCLEOTIDE SEQUENCE</scope>
    <source>
        <strain evidence="6">FB</strain>
    </source>
</reference>
<comment type="cofactor">
    <cofactor evidence="4">
        <name>Zn(2+)</name>
        <dbReference type="ChEBI" id="CHEBI:29105"/>
    </cofactor>
    <text evidence="4">Binds 1 zinc ion per subunit.</text>
</comment>
<evidence type="ECO:0000259" key="5">
    <source>
        <dbReference type="Pfam" id="PF01979"/>
    </source>
</evidence>
<comment type="caution">
    <text evidence="6">The sequence shown here is derived from an EMBL/GenBank/DDBJ whole genome shotgun (WGS) entry which is preliminary data.</text>
</comment>
<evidence type="ECO:0000256" key="3">
    <source>
        <dbReference type="ARBA" id="ARBA00022833"/>
    </source>
</evidence>
<dbReference type="InterPro" id="IPR023512">
    <property type="entry name" value="Deaminase_MtaD/DadD"/>
</dbReference>
<dbReference type="PANTHER" id="PTHR43794">
    <property type="entry name" value="AMINOHYDROLASE SSNA-RELATED"/>
    <property type="match status" value="1"/>
</dbReference>
<comment type="function">
    <text evidence="4">Catalyzes the deamination of 5-methylthioadenosine and S-adenosyl-L-homocysteine into 5-methylthioinosine and S-inosyl-L-homocysteine, respectively. Is also able to deaminate adenosine.</text>
</comment>
<protein>
    <recommendedName>
        <fullName evidence="4">5-methylthioadenosine/S-adenosylhomocysteine deaminase</fullName>
        <shortName evidence="4">MTA/SAH deaminase</shortName>
        <ecNumber evidence="4">3.5.4.28</ecNumber>
        <ecNumber evidence="4">3.5.4.31</ecNumber>
    </recommendedName>
</protein>
<evidence type="ECO:0000256" key="4">
    <source>
        <dbReference type="HAMAP-Rule" id="MF_01281"/>
    </source>
</evidence>
<dbReference type="FunFam" id="3.20.20.140:FF:000014">
    <property type="entry name" value="5-methylthioadenosine/S-adenosylhomocysteine deaminase"/>
    <property type="match status" value="1"/>
</dbReference>
<dbReference type="EMBL" id="LSRS01000003">
    <property type="protein sequence ID" value="KAF1085355.1"/>
    <property type="molecule type" value="Genomic_DNA"/>
</dbReference>
<evidence type="ECO:0000256" key="2">
    <source>
        <dbReference type="ARBA" id="ARBA00022801"/>
    </source>
</evidence>
<dbReference type="OrthoDB" id="9807210at2"/>
<dbReference type="CDD" id="cd01298">
    <property type="entry name" value="ATZ_TRZ_like"/>
    <property type="match status" value="1"/>
</dbReference>
<dbReference type="RefSeq" id="WP_161821829.1">
    <property type="nucleotide sequence ID" value="NZ_LSRS01000003.1"/>
</dbReference>
<dbReference type="GO" id="GO:0090614">
    <property type="term" value="F:5'-methylthioadenosine deaminase activity"/>
    <property type="evidence" value="ECO:0007669"/>
    <property type="project" value="UniProtKB-UniRule"/>
</dbReference>
<proteinExistence type="inferred from homology"/>
<dbReference type="SUPFAM" id="SSF51556">
    <property type="entry name" value="Metallo-dependent hydrolases"/>
    <property type="match status" value="1"/>
</dbReference>
<keyword evidence="1 4" id="KW-0479">Metal-binding</keyword>
<dbReference type="PANTHER" id="PTHR43794:SF11">
    <property type="entry name" value="AMIDOHYDROLASE-RELATED DOMAIN-CONTAINING PROTEIN"/>
    <property type="match status" value="1"/>
</dbReference>
<comment type="caution">
    <text evidence="4">Lacks conserved residue(s) required for the propagation of feature annotation.</text>
</comment>
<dbReference type="GO" id="GO:0046872">
    <property type="term" value="F:metal ion binding"/>
    <property type="evidence" value="ECO:0007669"/>
    <property type="project" value="UniProtKB-KW"/>
</dbReference>
<keyword evidence="7" id="KW-1185">Reference proteome</keyword>
<comment type="catalytic activity">
    <reaction evidence="4">
        <text>S-methyl-5'-thioadenosine + H2O + H(+) = S-methyl-5'-thioinosine + NH4(+)</text>
        <dbReference type="Rhea" id="RHEA:25025"/>
        <dbReference type="ChEBI" id="CHEBI:15377"/>
        <dbReference type="ChEBI" id="CHEBI:15378"/>
        <dbReference type="ChEBI" id="CHEBI:17509"/>
        <dbReference type="ChEBI" id="CHEBI:28938"/>
        <dbReference type="ChEBI" id="CHEBI:48595"/>
        <dbReference type="EC" id="3.5.4.31"/>
    </reaction>
</comment>
<evidence type="ECO:0000313" key="7">
    <source>
        <dbReference type="Proteomes" id="UP000798488"/>
    </source>
</evidence>
<feature type="binding site" evidence="4">
    <location>
        <position position="305"/>
    </location>
    <ligand>
        <name>Zn(2+)</name>
        <dbReference type="ChEBI" id="CHEBI:29105"/>
    </ligand>
</feature>
<dbReference type="InterPro" id="IPR011059">
    <property type="entry name" value="Metal-dep_hydrolase_composite"/>
</dbReference>
<dbReference type="InterPro" id="IPR006680">
    <property type="entry name" value="Amidohydro-rel"/>
</dbReference>
<dbReference type="EC" id="3.5.4.28" evidence="4"/>
<dbReference type="Pfam" id="PF01979">
    <property type="entry name" value="Amidohydro_1"/>
    <property type="match status" value="1"/>
</dbReference>
<comment type="similarity">
    <text evidence="4">Belongs to the metallo-dependent hydrolases superfamily. MTA/SAH deaminase family.</text>
</comment>
<feature type="binding site" evidence="4">
    <location>
        <position position="90"/>
    </location>
    <ligand>
        <name>substrate</name>
    </ligand>
</feature>
<dbReference type="InterPro" id="IPR032466">
    <property type="entry name" value="Metal_Hydrolase"/>
</dbReference>
<dbReference type="Proteomes" id="UP000798488">
    <property type="component" value="Unassembled WGS sequence"/>
</dbReference>
<comment type="catalytic activity">
    <reaction evidence="4">
        <text>S-adenosyl-L-homocysteine + H2O + H(+) = S-inosyl-L-homocysteine + NH4(+)</text>
        <dbReference type="Rhea" id="RHEA:20716"/>
        <dbReference type="ChEBI" id="CHEBI:15377"/>
        <dbReference type="ChEBI" id="CHEBI:15378"/>
        <dbReference type="ChEBI" id="CHEBI:28938"/>
        <dbReference type="ChEBI" id="CHEBI:57856"/>
        <dbReference type="ChEBI" id="CHEBI:57985"/>
        <dbReference type="EC" id="3.5.4.28"/>
    </reaction>
</comment>
<dbReference type="Gene3D" id="3.20.20.140">
    <property type="entry name" value="Metal-dependent hydrolases"/>
    <property type="match status" value="1"/>
</dbReference>
<evidence type="ECO:0000256" key="1">
    <source>
        <dbReference type="ARBA" id="ARBA00022723"/>
    </source>
</evidence>
<dbReference type="AlphaFoldDB" id="A0A9D2WQP0"/>
<keyword evidence="3 4" id="KW-0862">Zinc</keyword>
<keyword evidence="2 4" id="KW-0378">Hydrolase</keyword>
<feature type="binding site" evidence="4">
    <location>
        <position position="220"/>
    </location>
    <ligand>
        <name>substrate</name>
    </ligand>
</feature>
<dbReference type="NCBIfam" id="NF005557">
    <property type="entry name" value="PRK07228.1"/>
    <property type="match status" value="1"/>
</dbReference>
<dbReference type="SUPFAM" id="SSF51338">
    <property type="entry name" value="Composite domain of metallo-dependent hydrolases"/>
    <property type="match status" value="1"/>
</dbReference>
<dbReference type="HAMAP" id="MF_01281">
    <property type="entry name" value="MTA_SAH_deamin"/>
    <property type="match status" value="1"/>
</dbReference>
<feature type="binding site" evidence="4">
    <location>
        <position position="217"/>
    </location>
    <ligand>
        <name>Zn(2+)</name>
        <dbReference type="ChEBI" id="CHEBI:29105"/>
    </ligand>
</feature>
<sequence>MSSILINNAFIVTMNQDRQVLQGGLLVEDDRISSIGDINQDADRVIDARGQVLIPGLIQAHVHLCQTLFRGQADDMQLMDWLQTRIWPLEGAHDPESVYYSALLGIGELFRGGTTAIIDMESVHYAEHAFQAIVDTGIRAISGKIMMDCGPPSIGNLLENTSNSLQQSVDLLERWHGAAEGRLQYAFTPRFAISCSEELLVQVRDLADRYNVAVHTHASENRNEIAIVQAEKGTRNIVYLDQLGLTDTNLILAHCIWVDEEEIEILRRSGTKVVHCPSCNLKLGSGIAPIPQMLAQGIHVALGADGAPCNNNLDQFIEMRTASLIQKPLHGPTAMPDWQTFELATLGGAAAMGLEQQIGSLEVGKKADLALVNLNNLHCAPVDYNNIYSQLVYQAKSSDVTLTMVDGQIVFANDRLTTIDESDLLVRCNEAIKRVRRRAGL</sequence>
<feature type="binding site" evidence="4">
    <location>
        <position position="305"/>
    </location>
    <ligand>
        <name>substrate</name>
    </ligand>
</feature>
<dbReference type="GO" id="GO:0050270">
    <property type="term" value="F:S-adenosylhomocysteine deaminase activity"/>
    <property type="evidence" value="ECO:0007669"/>
    <property type="project" value="UniProtKB-UniRule"/>
</dbReference>
<evidence type="ECO:0000313" key="6">
    <source>
        <dbReference type="EMBL" id="KAF1085355.1"/>
    </source>
</evidence>